<organism evidence="5 6">
    <name type="scientific">candidate division TA06 bacterium SM1_40</name>
    <dbReference type="NCBI Taxonomy" id="1703773"/>
    <lineage>
        <taxon>Bacteria</taxon>
        <taxon>Bacteria division TA06</taxon>
    </lineage>
</organism>
<dbReference type="Gene3D" id="3.40.630.10">
    <property type="entry name" value="Zn peptidases"/>
    <property type="match status" value="1"/>
</dbReference>
<dbReference type="NCBIfam" id="NF006579">
    <property type="entry name" value="PRK09104.1"/>
    <property type="match status" value="1"/>
</dbReference>
<keyword evidence="1" id="KW-0645">Protease</keyword>
<dbReference type="Pfam" id="PF07687">
    <property type="entry name" value="M20_dimer"/>
    <property type="match status" value="1"/>
</dbReference>
<dbReference type="PATRIC" id="fig|1703773.3.peg.2033"/>
<dbReference type="GO" id="GO:0008233">
    <property type="term" value="F:peptidase activity"/>
    <property type="evidence" value="ECO:0007669"/>
    <property type="project" value="UniProtKB-KW"/>
</dbReference>
<dbReference type="InterPro" id="IPR051458">
    <property type="entry name" value="Cyt/Met_Dipeptidase"/>
</dbReference>
<name>A0A0S8JIY5_UNCT6</name>
<proteinExistence type="predicted"/>
<sequence length="454" mass="49825">MKTPVEYINSNGERFVQELADMLRIESVSTDPAYRDEVARCAGYIHRHLEKVGFKVQTFETKRHPIVYAEWLGAKGRPTALIYGHYDVQPPDPLELWRTGPFEPTMADGNIYARGASDDKGQFLAHVKAAEAYLKTAGQLPVNVKFILEGEEEVGSGSLAQFIKSYTDLLRADVLIVSDSSQFEAGIPAITYALRGIVAAEVVVRGPNQDLHSGGFGGSVANPANVLAKIISQFHDEHGRVTVPGFYDDVLPLAEWEREAWSALPFDEEEYRQFLGVKELYGEEGFSSLERRWARPTLDVNGIYGGYMGEGSKTIVPSSAGAKISMRLVPNQDPERIGRSFEEHVRALCPSTVELMMTKAHGSPPLLLPSEGPTMDAAAEAYRKGFGVKPVLIRQGGSIPIVTTFVEHLKVPAILMGFGRPDDNLHSPNEKLNLEDFHKAILASAYLLEGLGGA</sequence>
<evidence type="ECO:0000259" key="4">
    <source>
        <dbReference type="Pfam" id="PF07687"/>
    </source>
</evidence>
<dbReference type="Proteomes" id="UP000051035">
    <property type="component" value="Unassembled WGS sequence"/>
</dbReference>
<dbReference type="EMBL" id="LJVA01000066">
    <property type="protein sequence ID" value="KPL09504.1"/>
    <property type="molecule type" value="Genomic_DNA"/>
</dbReference>
<accession>A0A0S8JIY5</accession>
<dbReference type="PANTHER" id="PTHR43270:SF12">
    <property type="entry name" value="SUCCINYL-DIAMINOPIMELATE DESUCCINYLASE"/>
    <property type="match status" value="1"/>
</dbReference>
<keyword evidence="2" id="KW-0479">Metal-binding</keyword>
<dbReference type="Gene3D" id="3.30.70.360">
    <property type="match status" value="1"/>
</dbReference>
<keyword evidence="3" id="KW-0378">Hydrolase</keyword>
<dbReference type="Pfam" id="PF01546">
    <property type="entry name" value="Peptidase_M20"/>
    <property type="match status" value="1"/>
</dbReference>
<dbReference type="InterPro" id="IPR011650">
    <property type="entry name" value="Peptidase_M20_dimer"/>
</dbReference>
<gene>
    <name evidence="5" type="ORF">AMJ71_06225</name>
</gene>
<evidence type="ECO:0000313" key="6">
    <source>
        <dbReference type="Proteomes" id="UP000051035"/>
    </source>
</evidence>
<evidence type="ECO:0000256" key="1">
    <source>
        <dbReference type="ARBA" id="ARBA00022670"/>
    </source>
</evidence>
<dbReference type="InterPro" id="IPR002933">
    <property type="entry name" value="Peptidase_M20"/>
</dbReference>
<dbReference type="PANTHER" id="PTHR43270">
    <property type="entry name" value="BETA-ALA-HIS DIPEPTIDASE"/>
    <property type="match status" value="1"/>
</dbReference>
<dbReference type="AlphaFoldDB" id="A0A0S8JIY5"/>
<protein>
    <recommendedName>
        <fullName evidence="4">Peptidase M20 dimerisation domain-containing protein</fullName>
    </recommendedName>
</protein>
<evidence type="ECO:0000256" key="2">
    <source>
        <dbReference type="ARBA" id="ARBA00022723"/>
    </source>
</evidence>
<dbReference type="NCBIfam" id="NF006053">
    <property type="entry name" value="PRK08201.1"/>
    <property type="match status" value="1"/>
</dbReference>
<evidence type="ECO:0000256" key="3">
    <source>
        <dbReference type="ARBA" id="ARBA00022801"/>
    </source>
</evidence>
<evidence type="ECO:0000313" key="5">
    <source>
        <dbReference type="EMBL" id="KPL09504.1"/>
    </source>
</evidence>
<dbReference type="SUPFAM" id="SSF53187">
    <property type="entry name" value="Zn-dependent exopeptidases"/>
    <property type="match status" value="1"/>
</dbReference>
<feature type="domain" description="Peptidase M20 dimerisation" evidence="4">
    <location>
        <begin position="192"/>
        <end position="351"/>
    </location>
</feature>
<comment type="caution">
    <text evidence="5">The sequence shown here is derived from an EMBL/GenBank/DDBJ whole genome shotgun (WGS) entry which is preliminary data.</text>
</comment>
<dbReference type="NCBIfam" id="NF005914">
    <property type="entry name" value="PRK07907.1"/>
    <property type="match status" value="1"/>
</dbReference>
<dbReference type="GO" id="GO:0046872">
    <property type="term" value="F:metal ion binding"/>
    <property type="evidence" value="ECO:0007669"/>
    <property type="project" value="UniProtKB-KW"/>
</dbReference>
<reference evidence="5 6" key="1">
    <citation type="journal article" date="2015" name="Microbiome">
        <title>Genomic resolution of linkages in carbon, nitrogen, and sulfur cycling among widespread estuary sediment bacteria.</title>
        <authorList>
            <person name="Baker B.J."/>
            <person name="Lazar C.S."/>
            <person name="Teske A.P."/>
            <person name="Dick G.J."/>
        </authorList>
    </citation>
    <scope>NUCLEOTIDE SEQUENCE [LARGE SCALE GENOMIC DNA]</scope>
    <source>
        <strain evidence="5">SM1_40</strain>
    </source>
</reference>
<dbReference type="GO" id="GO:0006508">
    <property type="term" value="P:proteolysis"/>
    <property type="evidence" value="ECO:0007669"/>
    <property type="project" value="UniProtKB-KW"/>
</dbReference>